<evidence type="ECO:0000313" key="4">
    <source>
        <dbReference type="Proteomes" id="UP001341840"/>
    </source>
</evidence>
<sequence>MGECYVVFVGRNPGIYSSWAAAAPQVLGCSNAIHQRYPTIEEGVRALMEFLHIGDRTSGSASLVVDVKPEVGAPSSGKGGSGKRVVTGHAVGVPAVCESRGGGLVIASVAVPQMLGGGEDASTYTEGLSPDNEDGSADGADGWLANQGDEKMKWLPRRHPCSWQTEQGGLWSLNRGVVASPRFDRDNKNYSLKEEERWMDPSDATPDNGAAAACVTTVLRKLSNTMEKHAQAQRAMVTAQLESIAEMGTEMRSCVKIVDVCLDAFVRQKAPVSEKVQENADGPVRSTSETRTETEPSQNPHVVDLSGGPASDNTCSARGNAGLRPQFPPGLISQWLDDTIIMGPVIPASQPDPAADLSIPPSVRGKVQVWLGDFSGSAGSASGVRTRSGSKGKSMEESPDEAKRSGKMRRGARDTVMHLYGYKKTGVVFPSFIRCKFKLLEKHKYSLGEAQIIAYLFTDKRDQAEVLFKRDTWKMDREDFATLCPGNEPSDYVMELMAFRTSWTQYQIPNKTLWSLLVHFSEFVLQGDMSMEELFNLFKDKWLPKPNALRYIYVQIKEVLYPSKENHLYLMVVDIPKTKIWIFDSFPSHDSAKTRKYAVTGVATAIDYIIRVGFHELDVLGDRKPMHKWDPEFVLGIPNMGNPYKDKLWILLWLQMEQYFSESAFGTPKVRMDTGLALVTEHVNELKADVAELARVDWNNRQPIHLNNTP</sequence>
<dbReference type="Gene3D" id="3.40.395.10">
    <property type="entry name" value="Adenoviral Proteinase, Chain A"/>
    <property type="match status" value="1"/>
</dbReference>
<dbReference type="InterPro" id="IPR011320">
    <property type="entry name" value="RNase_H1_N"/>
</dbReference>
<dbReference type="EMBL" id="JASCZI010120978">
    <property type="protein sequence ID" value="MED6158493.1"/>
    <property type="molecule type" value="Genomic_DNA"/>
</dbReference>
<dbReference type="SUPFAM" id="SSF55658">
    <property type="entry name" value="L9 N-domain-like"/>
    <property type="match status" value="1"/>
</dbReference>
<dbReference type="Pfam" id="PF01693">
    <property type="entry name" value="Cauli_VI"/>
    <property type="match status" value="1"/>
</dbReference>
<feature type="compositionally biased region" description="Basic and acidic residues" evidence="1">
    <location>
        <begin position="393"/>
        <end position="404"/>
    </location>
</feature>
<dbReference type="Proteomes" id="UP001341840">
    <property type="component" value="Unassembled WGS sequence"/>
</dbReference>
<evidence type="ECO:0000259" key="2">
    <source>
        <dbReference type="Pfam" id="PF01693"/>
    </source>
</evidence>
<dbReference type="Gene3D" id="3.40.970.10">
    <property type="entry name" value="Ribonuclease H1, N-terminal domain"/>
    <property type="match status" value="1"/>
</dbReference>
<keyword evidence="4" id="KW-1185">Reference proteome</keyword>
<gene>
    <name evidence="3" type="ORF">PIB30_033226</name>
</gene>
<feature type="domain" description="Ribonuclease H1 N-terminal" evidence="2">
    <location>
        <begin position="5"/>
        <end position="42"/>
    </location>
</feature>
<feature type="region of interest" description="Disordered" evidence="1">
    <location>
        <begin position="272"/>
        <end position="312"/>
    </location>
</feature>
<feature type="region of interest" description="Disordered" evidence="1">
    <location>
        <begin position="378"/>
        <end position="409"/>
    </location>
</feature>
<protein>
    <recommendedName>
        <fullName evidence="2">Ribonuclease H1 N-terminal domain-containing protein</fullName>
    </recommendedName>
</protein>
<dbReference type="SUPFAM" id="SSF54001">
    <property type="entry name" value="Cysteine proteinases"/>
    <property type="match status" value="1"/>
</dbReference>
<proteinExistence type="predicted"/>
<name>A0ABU6UFR5_9FABA</name>
<evidence type="ECO:0000313" key="3">
    <source>
        <dbReference type="EMBL" id="MED6158493.1"/>
    </source>
</evidence>
<reference evidence="3 4" key="1">
    <citation type="journal article" date="2023" name="Plants (Basel)">
        <title>Bridging the Gap: Combining Genomics and Transcriptomics Approaches to Understand Stylosanthes scabra, an Orphan Legume from the Brazilian Caatinga.</title>
        <authorList>
            <person name="Ferreira-Neto J.R.C."/>
            <person name="da Silva M.D."/>
            <person name="Binneck E."/>
            <person name="de Melo N.F."/>
            <person name="da Silva R.H."/>
            <person name="de Melo A.L.T.M."/>
            <person name="Pandolfi V."/>
            <person name="Bustamante F.O."/>
            <person name="Brasileiro-Vidal A.C."/>
            <person name="Benko-Iseppon A.M."/>
        </authorList>
    </citation>
    <scope>NUCLEOTIDE SEQUENCE [LARGE SCALE GENOMIC DNA]</scope>
    <source>
        <tissue evidence="3">Leaves</tissue>
    </source>
</reference>
<accession>A0ABU6UFR5</accession>
<organism evidence="3 4">
    <name type="scientific">Stylosanthes scabra</name>
    <dbReference type="NCBI Taxonomy" id="79078"/>
    <lineage>
        <taxon>Eukaryota</taxon>
        <taxon>Viridiplantae</taxon>
        <taxon>Streptophyta</taxon>
        <taxon>Embryophyta</taxon>
        <taxon>Tracheophyta</taxon>
        <taxon>Spermatophyta</taxon>
        <taxon>Magnoliopsida</taxon>
        <taxon>eudicotyledons</taxon>
        <taxon>Gunneridae</taxon>
        <taxon>Pentapetalae</taxon>
        <taxon>rosids</taxon>
        <taxon>fabids</taxon>
        <taxon>Fabales</taxon>
        <taxon>Fabaceae</taxon>
        <taxon>Papilionoideae</taxon>
        <taxon>50 kb inversion clade</taxon>
        <taxon>dalbergioids sensu lato</taxon>
        <taxon>Dalbergieae</taxon>
        <taxon>Pterocarpus clade</taxon>
        <taxon>Stylosanthes</taxon>
    </lineage>
</organism>
<dbReference type="InterPro" id="IPR009027">
    <property type="entry name" value="Ribosomal_bL9/RNase_H1_N"/>
</dbReference>
<evidence type="ECO:0000256" key="1">
    <source>
        <dbReference type="SAM" id="MobiDB-lite"/>
    </source>
</evidence>
<dbReference type="InterPro" id="IPR037056">
    <property type="entry name" value="RNase_H1_N_sf"/>
</dbReference>
<dbReference type="InterPro" id="IPR038765">
    <property type="entry name" value="Papain-like_cys_pep_sf"/>
</dbReference>
<comment type="caution">
    <text evidence="3">The sequence shown here is derived from an EMBL/GenBank/DDBJ whole genome shotgun (WGS) entry which is preliminary data.</text>
</comment>
<feature type="compositionally biased region" description="Low complexity" evidence="1">
    <location>
        <begin position="378"/>
        <end position="389"/>
    </location>
</feature>